<dbReference type="Gene3D" id="1.10.8.80">
    <property type="entry name" value="Magnesium chelatase subunit I, C-Terminal domain"/>
    <property type="match status" value="1"/>
</dbReference>
<proteinExistence type="predicted"/>
<evidence type="ECO:0000259" key="2">
    <source>
        <dbReference type="PROSITE" id="PS50234"/>
    </source>
</evidence>
<accession>A0A1C1YYM3</accession>
<evidence type="ECO:0000313" key="4">
    <source>
        <dbReference type="Proteomes" id="UP000094795"/>
    </source>
</evidence>
<dbReference type="PANTHER" id="PTHR43473">
    <property type="entry name" value="MAGNESIUM-CHELATASE SUBUNIT CHLD, CHLOROPLASTIC"/>
    <property type="match status" value="1"/>
</dbReference>
<dbReference type="PANTHER" id="PTHR43473:SF2">
    <property type="entry name" value="MAGNESIUM-CHELATASE SUBUNIT CHLD, CHLOROPLASTIC"/>
    <property type="match status" value="1"/>
</dbReference>
<dbReference type="InterPro" id="IPR036465">
    <property type="entry name" value="vWFA_dom_sf"/>
</dbReference>
<sequence length="624" mass="66231">MPEPGAAPERAADAADPRWGDAILAARVLVAGAGLIGGVRLRAGAGPVRDRWLDMVGLMLEAGNGPKAPWIRIPSSSATGRLTGGIDITATLTAGRPIHEKGLLARADGGFIILGMAERLPGASAAIIGRALDDREVIGSSGNRQEARFSLIALDESSGEDEDLPSALAERLTLDLRLDGLSIHDAVFDADFARGLACDLPDREIRGEALARITVPDGLLEAAGAISLALPAAPLRRSLDLIRVGRILALLDGKGEVEGDHLATAVRLCLGMTLNASEQPETDERPPEPEASESMEDQPPQPPQPPGDEQQNADEVTETDLSEVDMLVAAAAASRAVLAELDRPDRSHASKMARTGKSGGFKAGSRRGRPAGIVSRPPYSEARPDVVSTLRAAIPWQRLRNPDFALAADGSVPRLRILPSDFRYIRFRHRTESTAIFAVDASGSTAMERLAEAKGAIELLLGDCYVRRDHVALITFRGLTAETLLEPTRSLVRAKRSLTGLPGGGPTPLAGAIRRSLEVAGMVQRRGQSPLIVYLTDGSGNIALDGKPDRVRAREDAQMLARQGAALGYRSIVIDISRRPRETTRELARFMQAQYCALPVVSASAVNAIVSAELQKGASQGARQ</sequence>
<keyword evidence="4" id="KW-1185">Reference proteome</keyword>
<protein>
    <recommendedName>
        <fullName evidence="2">VWFA domain-containing protein</fullName>
    </recommendedName>
</protein>
<dbReference type="SUPFAM" id="SSF52540">
    <property type="entry name" value="P-loop containing nucleoside triphosphate hydrolases"/>
    <property type="match status" value="1"/>
</dbReference>
<dbReference type="STRING" id="1480615.AWJ14_18605"/>
<dbReference type="InterPro" id="IPR027417">
    <property type="entry name" value="P-loop_NTPase"/>
</dbReference>
<dbReference type="InterPro" id="IPR002035">
    <property type="entry name" value="VWF_A"/>
</dbReference>
<dbReference type="PROSITE" id="PS50234">
    <property type="entry name" value="VWFA"/>
    <property type="match status" value="1"/>
</dbReference>
<dbReference type="AlphaFoldDB" id="A0A1C1YYM3"/>
<dbReference type="SMART" id="SM00327">
    <property type="entry name" value="VWA"/>
    <property type="match status" value="1"/>
</dbReference>
<feature type="region of interest" description="Disordered" evidence="1">
    <location>
        <begin position="274"/>
        <end position="317"/>
    </location>
</feature>
<dbReference type="SUPFAM" id="SSF53300">
    <property type="entry name" value="vWA-like"/>
    <property type="match status" value="1"/>
</dbReference>
<evidence type="ECO:0000256" key="1">
    <source>
        <dbReference type="SAM" id="MobiDB-lite"/>
    </source>
</evidence>
<organism evidence="3 4">
    <name type="scientific">Hoeflea olei</name>
    <dbReference type="NCBI Taxonomy" id="1480615"/>
    <lineage>
        <taxon>Bacteria</taxon>
        <taxon>Pseudomonadati</taxon>
        <taxon>Pseudomonadota</taxon>
        <taxon>Alphaproteobacteria</taxon>
        <taxon>Hyphomicrobiales</taxon>
        <taxon>Rhizobiaceae</taxon>
        <taxon>Hoeflea</taxon>
    </lineage>
</organism>
<dbReference type="Proteomes" id="UP000094795">
    <property type="component" value="Unassembled WGS sequence"/>
</dbReference>
<feature type="domain" description="VWFA" evidence="2">
    <location>
        <begin position="434"/>
        <end position="587"/>
    </location>
</feature>
<name>A0A1C1YYM3_9HYPH</name>
<dbReference type="Pfam" id="PF13519">
    <property type="entry name" value="VWA_2"/>
    <property type="match status" value="1"/>
</dbReference>
<feature type="region of interest" description="Disordered" evidence="1">
    <location>
        <begin position="342"/>
        <end position="381"/>
    </location>
</feature>
<comment type="caution">
    <text evidence="3">The sequence shown here is derived from an EMBL/GenBank/DDBJ whole genome shotgun (WGS) entry which is preliminary data.</text>
</comment>
<evidence type="ECO:0000313" key="3">
    <source>
        <dbReference type="EMBL" id="OCW58506.1"/>
    </source>
</evidence>
<gene>
    <name evidence="3" type="ORF">AWJ14_18605</name>
</gene>
<dbReference type="Gene3D" id="3.40.50.300">
    <property type="entry name" value="P-loop containing nucleotide triphosphate hydrolases"/>
    <property type="match status" value="1"/>
</dbReference>
<dbReference type="Gene3D" id="3.40.50.410">
    <property type="entry name" value="von Willebrand factor, type A domain"/>
    <property type="match status" value="1"/>
</dbReference>
<dbReference type="EMBL" id="LQZT01000006">
    <property type="protein sequence ID" value="OCW58506.1"/>
    <property type="molecule type" value="Genomic_DNA"/>
</dbReference>
<reference evidence="3 4" key="1">
    <citation type="submission" date="2015-12" db="EMBL/GenBank/DDBJ databases">
        <authorList>
            <person name="Shamseldin A."/>
            <person name="Moawad H."/>
            <person name="Abd El-Rahim W.M."/>
            <person name="Sadowsky M.J."/>
        </authorList>
    </citation>
    <scope>NUCLEOTIDE SEQUENCE [LARGE SCALE GENOMIC DNA]</scope>
    <source>
        <strain evidence="3 4">JC234</strain>
    </source>
</reference>